<evidence type="ECO:0000313" key="13">
    <source>
        <dbReference type="EMBL" id="NWY92308.1"/>
    </source>
</evidence>
<keyword evidence="8" id="KW-0804">Transcription</keyword>
<feature type="non-terminal residue" evidence="13">
    <location>
        <position position="120"/>
    </location>
</feature>
<dbReference type="PROSITE" id="PS00028">
    <property type="entry name" value="ZINC_FINGER_C2H2_1"/>
    <property type="match status" value="2"/>
</dbReference>
<feature type="region of interest" description="Disordered" evidence="11">
    <location>
        <begin position="1"/>
        <end position="89"/>
    </location>
</feature>
<evidence type="ECO:0000256" key="9">
    <source>
        <dbReference type="ARBA" id="ARBA00023242"/>
    </source>
</evidence>
<evidence type="ECO:0000256" key="2">
    <source>
        <dbReference type="ARBA" id="ARBA00006991"/>
    </source>
</evidence>
<protein>
    <submittedName>
        <fullName evidence="13">ZN544 protein</fullName>
    </submittedName>
</protein>
<sequence>LQDGEKPHKSSELGVHDQLQGGEKPHKCSECGKTFKRRSGLVVHQKSHTGQELRSEGEKPTQSQGGGQRSELGVREQLQDGKKPHKCSQCGKSFKWRSSLLDHSTIHTGERLHECPQCGK</sequence>
<feature type="domain" description="C2H2-type" evidence="12">
    <location>
        <begin position="26"/>
        <end position="53"/>
    </location>
</feature>
<dbReference type="GO" id="GO:0000981">
    <property type="term" value="F:DNA-binding transcription factor activity, RNA polymerase II-specific"/>
    <property type="evidence" value="ECO:0007669"/>
    <property type="project" value="TreeGrafter"/>
</dbReference>
<proteinExistence type="inferred from homology"/>
<evidence type="ECO:0000256" key="1">
    <source>
        <dbReference type="ARBA" id="ARBA00004123"/>
    </source>
</evidence>
<keyword evidence="3" id="KW-0479">Metal-binding</keyword>
<keyword evidence="9" id="KW-0539">Nucleus</keyword>
<evidence type="ECO:0000256" key="5">
    <source>
        <dbReference type="ARBA" id="ARBA00022771"/>
    </source>
</evidence>
<keyword evidence="6" id="KW-0862">Zinc</keyword>
<dbReference type="InterPro" id="IPR036236">
    <property type="entry name" value="Znf_C2H2_sf"/>
</dbReference>
<feature type="compositionally biased region" description="Basic and acidic residues" evidence="11">
    <location>
        <begin position="49"/>
        <end position="59"/>
    </location>
</feature>
<comment type="subcellular location">
    <subcellularLocation>
        <location evidence="1">Nucleus</location>
    </subcellularLocation>
</comment>
<feature type="compositionally biased region" description="Basic and acidic residues" evidence="11">
    <location>
        <begin position="1"/>
        <end position="15"/>
    </location>
</feature>
<dbReference type="GO" id="GO:0008270">
    <property type="term" value="F:zinc ion binding"/>
    <property type="evidence" value="ECO:0007669"/>
    <property type="project" value="UniProtKB-KW"/>
</dbReference>
<dbReference type="Pfam" id="PF00096">
    <property type="entry name" value="zf-C2H2"/>
    <property type="match status" value="2"/>
</dbReference>
<dbReference type="SUPFAM" id="SSF57667">
    <property type="entry name" value="beta-beta-alpha zinc fingers"/>
    <property type="match status" value="2"/>
</dbReference>
<dbReference type="GO" id="GO:0005634">
    <property type="term" value="C:nucleus"/>
    <property type="evidence" value="ECO:0007669"/>
    <property type="project" value="UniProtKB-SubCell"/>
</dbReference>
<evidence type="ECO:0000256" key="11">
    <source>
        <dbReference type="SAM" id="MobiDB-lite"/>
    </source>
</evidence>
<keyword evidence="7" id="KW-0805">Transcription regulation</keyword>
<evidence type="ECO:0000256" key="7">
    <source>
        <dbReference type="ARBA" id="ARBA00023015"/>
    </source>
</evidence>
<dbReference type="PANTHER" id="PTHR23226">
    <property type="entry name" value="ZINC FINGER AND SCAN DOMAIN-CONTAINING"/>
    <property type="match status" value="1"/>
</dbReference>
<keyword evidence="4" id="KW-0677">Repeat</keyword>
<dbReference type="GO" id="GO:0000978">
    <property type="term" value="F:RNA polymerase II cis-regulatory region sequence-specific DNA binding"/>
    <property type="evidence" value="ECO:0007669"/>
    <property type="project" value="TreeGrafter"/>
</dbReference>
<dbReference type="FunFam" id="3.30.160.60:FF:002061">
    <property type="entry name" value="Uncharacterized protein"/>
    <property type="match status" value="1"/>
</dbReference>
<organism evidence="13 14">
    <name type="scientific">Loxia curvirostra</name>
    <name type="common">Red crossbill</name>
    <dbReference type="NCBI Taxonomy" id="64802"/>
    <lineage>
        <taxon>Eukaryota</taxon>
        <taxon>Metazoa</taxon>
        <taxon>Chordata</taxon>
        <taxon>Craniata</taxon>
        <taxon>Vertebrata</taxon>
        <taxon>Euteleostomi</taxon>
        <taxon>Archelosauria</taxon>
        <taxon>Archosauria</taxon>
        <taxon>Dinosauria</taxon>
        <taxon>Saurischia</taxon>
        <taxon>Theropoda</taxon>
        <taxon>Coelurosauria</taxon>
        <taxon>Aves</taxon>
        <taxon>Neognathae</taxon>
        <taxon>Neoaves</taxon>
        <taxon>Telluraves</taxon>
        <taxon>Australaves</taxon>
        <taxon>Passeriformes</taxon>
        <taxon>Passeroidea</taxon>
        <taxon>Fringillidae</taxon>
        <taxon>Carduelinae</taxon>
        <taxon>Loxia</taxon>
    </lineage>
</organism>
<evidence type="ECO:0000256" key="6">
    <source>
        <dbReference type="ARBA" id="ARBA00022833"/>
    </source>
</evidence>
<evidence type="ECO:0000256" key="8">
    <source>
        <dbReference type="ARBA" id="ARBA00023163"/>
    </source>
</evidence>
<evidence type="ECO:0000256" key="3">
    <source>
        <dbReference type="ARBA" id="ARBA00022723"/>
    </source>
</evidence>
<dbReference type="FunFam" id="3.30.160.60:FF:002063">
    <property type="entry name" value="RB associated KRAB zinc finger"/>
    <property type="match status" value="1"/>
</dbReference>
<name>A0A7K7IF46_LOXCU</name>
<evidence type="ECO:0000259" key="12">
    <source>
        <dbReference type="PROSITE" id="PS50157"/>
    </source>
</evidence>
<dbReference type="Proteomes" id="UP000564784">
    <property type="component" value="Unassembled WGS sequence"/>
</dbReference>
<dbReference type="AlphaFoldDB" id="A0A7K7IF46"/>
<dbReference type="Gene3D" id="3.30.160.60">
    <property type="entry name" value="Classic Zinc Finger"/>
    <property type="match status" value="2"/>
</dbReference>
<gene>
    <name evidence="13" type="primary">Znf544_0</name>
    <name evidence="13" type="ORF">LOXCUR_R15870</name>
</gene>
<dbReference type="PROSITE" id="PS50157">
    <property type="entry name" value="ZINC_FINGER_C2H2_2"/>
    <property type="match status" value="2"/>
</dbReference>
<comment type="caution">
    <text evidence="13">The sequence shown here is derived from an EMBL/GenBank/DDBJ whole genome shotgun (WGS) entry which is preliminary data.</text>
</comment>
<dbReference type="InterPro" id="IPR013087">
    <property type="entry name" value="Znf_C2H2_type"/>
</dbReference>
<keyword evidence="14" id="KW-1185">Reference proteome</keyword>
<evidence type="ECO:0000256" key="4">
    <source>
        <dbReference type="ARBA" id="ARBA00022737"/>
    </source>
</evidence>
<dbReference type="PANTHER" id="PTHR23226:SF416">
    <property type="entry name" value="FI01424P"/>
    <property type="match status" value="1"/>
</dbReference>
<feature type="non-terminal residue" evidence="13">
    <location>
        <position position="1"/>
    </location>
</feature>
<dbReference type="SMART" id="SM00355">
    <property type="entry name" value="ZnF_C2H2"/>
    <property type="match status" value="2"/>
</dbReference>
<dbReference type="EMBL" id="VZSM01001170">
    <property type="protein sequence ID" value="NWY92308.1"/>
    <property type="molecule type" value="Genomic_DNA"/>
</dbReference>
<accession>A0A7K7IF46</accession>
<reference evidence="13 14" key="1">
    <citation type="submission" date="2019-09" db="EMBL/GenBank/DDBJ databases">
        <title>Bird 10,000 Genomes (B10K) Project - Family phase.</title>
        <authorList>
            <person name="Zhang G."/>
        </authorList>
    </citation>
    <scope>NUCLEOTIDE SEQUENCE [LARGE SCALE GENOMIC DNA]</scope>
    <source>
        <strain evidence="13">OUT-0011</strain>
        <tissue evidence="13">Muscle</tissue>
    </source>
</reference>
<evidence type="ECO:0000313" key="14">
    <source>
        <dbReference type="Proteomes" id="UP000564784"/>
    </source>
</evidence>
<evidence type="ECO:0000256" key="10">
    <source>
        <dbReference type="PROSITE-ProRule" id="PRU00042"/>
    </source>
</evidence>
<feature type="compositionally biased region" description="Basic and acidic residues" evidence="11">
    <location>
        <begin position="72"/>
        <end position="82"/>
    </location>
</feature>
<dbReference type="OrthoDB" id="9893417at2759"/>
<comment type="similarity">
    <text evidence="2">Belongs to the krueppel C2H2-type zinc-finger protein family.</text>
</comment>
<feature type="domain" description="C2H2-type" evidence="12">
    <location>
        <begin position="85"/>
        <end position="112"/>
    </location>
</feature>
<keyword evidence="5 10" id="KW-0863">Zinc-finger</keyword>